<dbReference type="Proteomes" id="UP001341840">
    <property type="component" value="Unassembled WGS sequence"/>
</dbReference>
<keyword evidence="9" id="KW-1185">Reference proteome</keyword>
<dbReference type="SUPFAM" id="SSF52540">
    <property type="entry name" value="P-loop containing nucleoside triphosphate hydrolases"/>
    <property type="match status" value="1"/>
</dbReference>
<dbReference type="SMART" id="SM00129">
    <property type="entry name" value="KISc"/>
    <property type="match status" value="1"/>
</dbReference>
<dbReference type="InterPro" id="IPR027417">
    <property type="entry name" value="P-loop_NTPase"/>
</dbReference>
<evidence type="ECO:0000256" key="3">
    <source>
        <dbReference type="ARBA" id="ARBA00023175"/>
    </source>
</evidence>
<feature type="compositionally biased region" description="Polar residues" evidence="6">
    <location>
        <begin position="256"/>
        <end position="271"/>
    </location>
</feature>
<dbReference type="PANTHER" id="PTHR47972">
    <property type="entry name" value="KINESIN-LIKE PROTEIN KLP-3"/>
    <property type="match status" value="1"/>
</dbReference>
<keyword evidence="1 5" id="KW-0547">Nucleotide-binding</keyword>
<dbReference type="Gene3D" id="3.40.850.10">
    <property type="entry name" value="Kinesin motor domain"/>
    <property type="match status" value="1"/>
</dbReference>
<comment type="caution">
    <text evidence="4">Lacks conserved residue(s) required for the propagation of feature annotation.</text>
</comment>
<evidence type="ECO:0000256" key="2">
    <source>
        <dbReference type="ARBA" id="ARBA00022840"/>
    </source>
</evidence>
<feature type="domain" description="Kinesin motor" evidence="7">
    <location>
        <begin position="1"/>
        <end position="129"/>
    </location>
</feature>
<dbReference type="PROSITE" id="PS50067">
    <property type="entry name" value="KINESIN_MOTOR_2"/>
    <property type="match status" value="1"/>
</dbReference>
<evidence type="ECO:0000256" key="5">
    <source>
        <dbReference type="RuleBase" id="RU000394"/>
    </source>
</evidence>
<sequence>MNDRSSRSHSCLTVHVHGKNVTSGNTIRGSIHLVDLAGSERVDKSEVTGDRLKEAQHINKSLAALGDVISSLAQKQSHVPYRNSKLTQLLQDSLGGQAKTLMFVHIAPEQDAVVESISTLKFAERVSTIELGAAKVNKDSSEVKELKEQIASLKTALAQKDEESEQSQFATPRGSKSGRKLPRNDSVSSLEDQKMESSLSKRRSLDYQDMWTNGSSPSDLSRNESYASILPSPPMLSPSIYDAEDTEFAPGASPDQFASTAAKTTGTSNGSGPDKLKRTPSKRLVGSRETTTRPTLSPSPSRKPSTLPKKAGTVDAKRRTGK</sequence>
<dbReference type="Pfam" id="PF00225">
    <property type="entry name" value="Kinesin"/>
    <property type="match status" value="1"/>
</dbReference>
<dbReference type="PANTHER" id="PTHR47972:SF12">
    <property type="entry name" value="KINESIN-LIKE PROTEIN KIN-14H"/>
    <property type="match status" value="1"/>
</dbReference>
<reference evidence="8 9" key="1">
    <citation type="journal article" date="2023" name="Plants (Basel)">
        <title>Bridging the Gap: Combining Genomics and Transcriptomics Approaches to Understand Stylosanthes scabra, an Orphan Legume from the Brazilian Caatinga.</title>
        <authorList>
            <person name="Ferreira-Neto J.R.C."/>
            <person name="da Silva M.D."/>
            <person name="Binneck E."/>
            <person name="de Melo N.F."/>
            <person name="da Silva R.H."/>
            <person name="de Melo A.L.T.M."/>
            <person name="Pandolfi V."/>
            <person name="Bustamante F.O."/>
            <person name="Brasileiro-Vidal A.C."/>
            <person name="Benko-Iseppon A.M."/>
        </authorList>
    </citation>
    <scope>NUCLEOTIDE SEQUENCE [LARGE SCALE GENOMIC DNA]</scope>
    <source>
        <tissue evidence="8">Leaves</tissue>
    </source>
</reference>
<comment type="caution">
    <text evidence="8">The sequence shown here is derived from an EMBL/GenBank/DDBJ whole genome shotgun (WGS) entry which is preliminary data.</text>
</comment>
<keyword evidence="5" id="KW-0493">Microtubule</keyword>
<evidence type="ECO:0000313" key="9">
    <source>
        <dbReference type="Proteomes" id="UP001341840"/>
    </source>
</evidence>
<organism evidence="8 9">
    <name type="scientific">Stylosanthes scabra</name>
    <dbReference type="NCBI Taxonomy" id="79078"/>
    <lineage>
        <taxon>Eukaryota</taxon>
        <taxon>Viridiplantae</taxon>
        <taxon>Streptophyta</taxon>
        <taxon>Embryophyta</taxon>
        <taxon>Tracheophyta</taxon>
        <taxon>Spermatophyta</taxon>
        <taxon>Magnoliopsida</taxon>
        <taxon>eudicotyledons</taxon>
        <taxon>Gunneridae</taxon>
        <taxon>Pentapetalae</taxon>
        <taxon>rosids</taxon>
        <taxon>fabids</taxon>
        <taxon>Fabales</taxon>
        <taxon>Fabaceae</taxon>
        <taxon>Papilionoideae</taxon>
        <taxon>50 kb inversion clade</taxon>
        <taxon>dalbergioids sensu lato</taxon>
        <taxon>Dalbergieae</taxon>
        <taxon>Pterocarpus clade</taxon>
        <taxon>Stylosanthes</taxon>
    </lineage>
</organism>
<evidence type="ECO:0000256" key="6">
    <source>
        <dbReference type="SAM" id="MobiDB-lite"/>
    </source>
</evidence>
<dbReference type="InterPro" id="IPR027640">
    <property type="entry name" value="Kinesin-like_fam"/>
</dbReference>
<accession>A0ABU6TJH9</accession>
<dbReference type="InterPro" id="IPR001752">
    <property type="entry name" value="Kinesin_motor_dom"/>
</dbReference>
<dbReference type="InterPro" id="IPR036961">
    <property type="entry name" value="Kinesin_motor_dom_sf"/>
</dbReference>
<protein>
    <recommendedName>
        <fullName evidence="5">Kinesin-like protein</fullName>
    </recommendedName>
</protein>
<evidence type="ECO:0000259" key="7">
    <source>
        <dbReference type="PROSITE" id="PS50067"/>
    </source>
</evidence>
<feature type="compositionally biased region" description="Low complexity" evidence="6">
    <location>
        <begin position="287"/>
        <end position="310"/>
    </location>
</feature>
<dbReference type="InterPro" id="IPR019821">
    <property type="entry name" value="Kinesin_motor_CS"/>
</dbReference>
<name>A0ABU6TJH9_9FABA</name>
<evidence type="ECO:0000256" key="4">
    <source>
        <dbReference type="PROSITE-ProRule" id="PRU00283"/>
    </source>
</evidence>
<evidence type="ECO:0000313" key="8">
    <source>
        <dbReference type="EMBL" id="MED6148108.1"/>
    </source>
</evidence>
<dbReference type="EMBL" id="JASCZI010090963">
    <property type="protein sequence ID" value="MED6148108.1"/>
    <property type="molecule type" value="Genomic_DNA"/>
</dbReference>
<dbReference type="PRINTS" id="PR00380">
    <property type="entry name" value="KINESINHEAVY"/>
</dbReference>
<gene>
    <name evidence="8" type="ORF">PIB30_050120</name>
</gene>
<keyword evidence="3 5" id="KW-0505">Motor protein</keyword>
<feature type="region of interest" description="Disordered" evidence="6">
    <location>
        <begin position="157"/>
        <end position="322"/>
    </location>
</feature>
<evidence type="ECO:0000256" key="1">
    <source>
        <dbReference type="ARBA" id="ARBA00022741"/>
    </source>
</evidence>
<keyword evidence="2 5" id="KW-0067">ATP-binding</keyword>
<proteinExistence type="inferred from homology"/>
<comment type="similarity">
    <text evidence="4 5">Belongs to the TRAFAC class myosin-kinesin ATPase superfamily. Kinesin family.</text>
</comment>
<feature type="compositionally biased region" description="Polar residues" evidence="6">
    <location>
        <begin position="210"/>
        <end position="226"/>
    </location>
</feature>
<dbReference type="PROSITE" id="PS00411">
    <property type="entry name" value="KINESIN_MOTOR_1"/>
    <property type="match status" value="1"/>
</dbReference>